<keyword evidence="6" id="KW-1185">Reference proteome</keyword>
<organism evidence="5 6">
    <name type="scientific">Propionispora vibrioides</name>
    <dbReference type="NCBI Taxonomy" id="112903"/>
    <lineage>
        <taxon>Bacteria</taxon>
        <taxon>Bacillati</taxon>
        <taxon>Bacillota</taxon>
        <taxon>Negativicutes</taxon>
        <taxon>Selenomonadales</taxon>
        <taxon>Sporomusaceae</taxon>
        <taxon>Propionispora</taxon>
    </lineage>
</organism>
<dbReference type="Pfam" id="PF02826">
    <property type="entry name" value="2-Hacid_dh_C"/>
    <property type="match status" value="1"/>
</dbReference>
<evidence type="ECO:0000256" key="2">
    <source>
        <dbReference type="ARBA" id="ARBA00023002"/>
    </source>
</evidence>
<sequence length="333" mass="36973">MLKCLAIADLFIDETMMEKGLQELTQKNIDITVRQWKHKDLEALQQDNIRLEKQGSEAVLLPEELLAGLEEYDLIITQFAPVGKQVIDKAKKLKCIGVLRAGIENVNSAYAREKGITVLNTPGRSNTSVSEFTVGLILSEIRNIARANQKLKEGKWEKQYPNGVLAPELKESIVGLIGYGAIGQRVASLIRPFGGTIIFFDDYYTGASPDTKVSLDELVRQADIISMHYRLTPETKNMLNKEHFSKMKKNAVVINSARSGLINEQDLIEALQQKLIAGAAVDVFEKEPLPEDHPYLTLENVTITPHIAGSTVGNFGNSPSILGKRIINEYLSK</sequence>
<reference evidence="5 6" key="1">
    <citation type="submission" date="2016-10" db="EMBL/GenBank/DDBJ databases">
        <authorList>
            <person name="de Groot N.N."/>
        </authorList>
    </citation>
    <scope>NUCLEOTIDE SEQUENCE [LARGE SCALE GENOMIC DNA]</scope>
    <source>
        <strain evidence="5 6">DSM 13305</strain>
    </source>
</reference>
<dbReference type="InterPro" id="IPR006140">
    <property type="entry name" value="D-isomer_DH_NAD-bd"/>
</dbReference>
<evidence type="ECO:0000259" key="4">
    <source>
        <dbReference type="Pfam" id="PF02826"/>
    </source>
</evidence>
<accession>A0A1H8WBE3</accession>
<dbReference type="FunFam" id="3.40.50.720:FF:000203">
    <property type="entry name" value="D-3-phosphoglycerate dehydrogenase (SerA)"/>
    <property type="match status" value="1"/>
</dbReference>
<dbReference type="OrthoDB" id="9805416at2"/>
<evidence type="ECO:0000256" key="1">
    <source>
        <dbReference type="ARBA" id="ARBA00005854"/>
    </source>
</evidence>
<dbReference type="STRING" id="112903.SAMN04490178_11522"/>
<dbReference type="InterPro" id="IPR050418">
    <property type="entry name" value="D-iso_2-hydroxyacid_DH_PdxB"/>
</dbReference>
<evidence type="ECO:0000313" key="6">
    <source>
        <dbReference type="Proteomes" id="UP000198847"/>
    </source>
</evidence>
<dbReference type="EMBL" id="FODY01000015">
    <property type="protein sequence ID" value="SEP24929.1"/>
    <property type="molecule type" value="Genomic_DNA"/>
</dbReference>
<feature type="domain" description="D-isomer specific 2-hydroxyacid dehydrogenase NAD-binding" evidence="4">
    <location>
        <begin position="134"/>
        <end position="308"/>
    </location>
</feature>
<dbReference type="PANTHER" id="PTHR43761:SF1">
    <property type="entry name" value="D-ISOMER SPECIFIC 2-HYDROXYACID DEHYDROGENASE CATALYTIC DOMAIN-CONTAINING PROTEIN-RELATED"/>
    <property type="match status" value="1"/>
</dbReference>
<keyword evidence="2" id="KW-0560">Oxidoreductase</keyword>
<evidence type="ECO:0000313" key="5">
    <source>
        <dbReference type="EMBL" id="SEP24929.1"/>
    </source>
</evidence>
<dbReference type="Gene3D" id="3.40.50.720">
    <property type="entry name" value="NAD(P)-binding Rossmann-like Domain"/>
    <property type="match status" value="2"/>
</dbReference>
<dbReference type="RefSeq" id="WP_091747914.1">
    <property type="nucleotide sequence ID" value="NZ_FODY01000015.1"/>
</dbReference>
<gene>
    <name evidence="5" type="ORF">SAMN04490178_11522</name>
</gene>
<name>A0A1H8WBE3_9FIRM</name>
<dbReference type="GO" id="GO:0016616">
    <property type="term" value="F:oxidoreductase activity, acting on the CH-OH group of donors, NAD or NADP as acceptor"/>
    <property type="evidence" value="ECO:0007669"/>
    <property type="project" value="InterPro"/>
</dbReference>
<dbReference type="GO" id="GO:0051287">
    <property type="term" value="F:NAD binding"/>
    <property type="evidence" value="ECO:0007669"/>
    <property type="project" value="InterPro"/>
</dbReference>
<dbReference type="AlphaFoldDB" id="A0A1H8WBE3"/>
<dbReference type="PANTHER" id="PTHR43761">
    <property type="entry name" value="D-ISOMER SPECIFIC 2-HYDROXYACID DEHYDROGENASE FAMILY PROTEIN (AFU_ORTHOLOGUE AFUA_1G13630)"/>
    <property type="match status" value="1"/>
</dbReference>
<keyword evidence="3" id="KW-0520">NAD</keyword>
<dbReference type="Proteomes" id="UP000198847">
    <property type="component" value="Unassembled WGS sequence"/>
</dbReference>
<comment type="similarity">
    <text evidence="1">Belongs to the D-isomer specific 2-hydroxyacid dehydrogenase family.</text>
</comment>
<dbReference type="SUPFAM" id="SSF51735">
    <property type="entry name" value="NAD(P)-binding Rossmann-fold domains"/>
    <property type="match status" value="1"/>
</dbReference>
<dbReference type="CDD" id="cd12171">
    <property type="entry name" value="2-Hacid_dh_10"/>
    <property type="match status" value="1"/>
</dbReference>
<dbReference type="InterPro" id="IPR036291">
    <property type="entry name" value="NAD(P)-bd_dom_sf"/>
</dbReference>
<evidence type="ECO:0000256" key="3">
    <source>
        <dbReference type="ARBA" id="ARBA00023027"/>
    </source>
</evidence>
<protein>
    <submittedName>
        <fullName evidence="5">D-3-phosphoglycerate dehydrogenase</fullName>
    </submittedName>
</protein>
<proteinExistence type="inferred from homology"/>
<dbReference type="SUPFAM" id="SSF52283">
    <property type="entry name" value="Formate/glycerate dehydrogenase catalytic domain-like"/>
    <property type="match status" value="1"/>
</dbReference>